<dbReference type="PANTHER" id="PTHR11787:SF8">
    <property type="entry name" value="RAB GDP DISSOCIATION INHIBITOR"/>
    <property type="match status" value="1"/>
</dbReference>
<dbReference type="InterPro" id="IPR036188">
    <property type="entry name" value="FAD/NAD-bd_sf"/>
</dbReference>
<dbReference type="OrthoDB" id="9446342at2759"/>
<dbReference type="Gene3D" id="2.30.42.10">
    <property type="match status" value="1"/>
</dbReference>
<dbReference type="SUPFAM" id="SSF51905">
    <property type="entry name" value="FAD/NAD(P)-binding domain"/>
    <property type="match status" value="3"/>
</dbReference>
<gene>
    <name evidence="5" type="ORF">FCC1311_016632</name>
</gene>
<dbReference type="Pfam" id="PF00996">
    <property type="entry name" value="GDI"/>
    <property type="match status" value="2"/>
</dbReference>
<dbReference type="FunCoup" id="A0A2R5G4G2">
    <property type="interactions" value="337"/>
</dbReference>
<protein>
    <recommendedName>
        <fullName evidence="2">Rab GDP dissociation inhibitor</fullName>
    </recommendedName>
</protein>
<name>A0A2R5G4G2_9STRA</name>
<dbReference type="Gene3D" id="3.50.50.60">
    <property type="entry name" value="FAD/NAD(P)-binding domain"/>
    <property type="match status" value="1"/>
</dbReference>
<dbReference type="InterPro" id="IPR036034">
    <property type="entry name" value="PDZ_sf"/>
</dbReference>
<dbReference type="Gene3D" id="3.30.519.10">
    <property type="entry name" value="Guanine Nucleotide Dissociation Inhibitor, domain 2"/>
    <property type="match status" value="2"/>
</dbReference>
<keyword evidence="6" id="KW-1185">Reference proteome</keyword>
<evidence type="ECO:0000256" key="2">
    <source>
        <dbReference type="RuleBase" id="RU363124"/>
    </source>
</evidence>
<evidence type="ECO:0000313" key="5">
    <source>
        <dbReference type="EMBL" id="GBG25445.1"/>
    </source>
</evidence>
<dbReference type="SUPFAM" id="SSF50156">
    <property type="entry name" value="PDZ domain-like"/>
    <property type="match status" value="1"/>
</dbReference>
<dbReference type="EMBL" id="BEYU01000012">
    <property type="protein sequence ID" value="GBG25445.1"/>
    <property type="molecule type" value="Genomic_DNA"/>
</dbReference>
<dbReference type="Proteomes" id="UP000241890">
    <property type="component" value="Unassembled WGS sequence"/>
</dbReference>
<evidence type="ECO:0000256" key="1">
    <source>
        <dbReference type="ARBA" id="ARBA00005593"/>
    </source>
</evidence>
<dbReference type="Gene3D" id="1.10.405.10">
    <property type="entry name" value="Guanine Nucleotide Dissociation Inhibitor, domain 1"/>
    <property type="match status" value="1"/>
</dbReference>
<dbReference type="PRINTS" id="PR00892">
    <property type="entry name" value="RABGDI"/>
</dbReference>
<dbReference type="GO" id="GO:0005093">
    <property type="term" value="F:Rab GDP-dissociation inhibitor activity"/>
    <property type="evidence" value="ECO:0007669"/>
    <property type="project" value="InterPro"/>
</dbReference>
<dbReference type="InterPro" id="IPR001478">
    <property type="entry name" value="PDZ"/>
</dbReference>
<feature type="region of interest" description="Disordered" evidence="3">
    <location>
        <begin position="1"/>
        <end position="39"/>
    </location>
</feature>
<evidence type="ECO:0000313" key="6">
    <source>
        <dbReference type="Proteomes" id="UP000241890"/>
    </source>
</evidence>
<comment type="caution">
    <text evidence="5">The sequence shown here is derived from an EMBL/GenBank/DDBJ whole genome shotgun (WGS) entry which is preliminary data.</text>
</comment>
<sequence>MEGEAAPSADQAANAMANLNVDAGEQEQAGEPTPPKVELNGTSYKPLADGDYDAIVLSTGLKECVLAGLLSVRGMRVLQIDRNAYYGGHCASLNLKELYEKHNKPFDQNAAEQRFGRSRDYCVDMVPKLLMANGKLVKMLIQTDVTRYMDFNGIAGSYVFNSGKVYKLPVTPTEALTSSLVSLFQKNALRKFAEFVRTYKCPKRVADTLSKEEFRAALVQYFETHNPTKVSEVDALIERFDTKRETLVGAMEKKYGLPVFPESTDVEVGPGPVGIVVKTRTVKKGVAPEQGGPIKTVVSVEAFQGDANNQAGPVQASNRVAVGDILSHINGTSMLGKTDEDVKEAIRSAARPLKITFMKPAFDPSTQKYDLLNMTMRELYAKFGLDETTQNFLGHAMALQTDDSYLDKPAEPTVLACQLYGRSVGRYGQDSPYLYPNYGLSSLPEGFSRLSAIYGGTVMLRHDVDEIIMDPSTGEAVGVRVGDCAAKAKIIIGDASYFPPQMSRKTGSVVRSVCLLKKPIKSTVGDSCQVILPAKHLLNKKQDVYLSELGASLHVCPRGVNVAIASTTVETNEPVAELRQAFDLMGDIAERFDSVTDTFAPVDDGTKTKCFIVSSLDATSHFMSAAEDIERIYRAIFGKQLNLDEKLVESQQ</sequence>
<proteinExistence type="inferred from homology"/>
<accession>A0A2R5G4G2</accession>
<evidence type="ECO:0000256" key="3">
    <source>
        <dbReference type="SAM" id="MobiDB-lite"/>
    </source>
</evidence>
<dbReference type="SMART" id="SM00228">
    <property type="entry name" value="PDZ"/>
    <property type="match status" value="1"/>
</dbReference>
<dbReference type="InterPro" id="IPR000806">
    <property type="entry name" value="RabGDI"/>
</dbReference>
<dbReference type="InParanoid" id="A0A2R5G4G2"/>
<dbReference type="InterPro" id="IPR018203">
    <property type="entry name" value="GDP_dissociation_inhibitor"/>
</dbReference>
<dbReference type="AlphaFoldDB" id="A0A2R5G4G2"/>
<dbReference type="PROSITE" id="PS50106">
    <property type="entry name" value="PDZ"/>
    <property type="match status" value="1"/>
</dbReference>
<dbReference type="CDD" id="cd00136">
    <property type="entry name" value="PDZ_canonical"/>
    <property type="match status" value="1"/>
</dbReference>
<organism evidence="5 6">
    <name type="scientific">Hondaea fermentalgiana</name>
    <dbReference type="NCBI Taxonomy" id="2315210"/>
    <lineage>
        <taxon>Eukaryota</taxon>
        <taxon>Sar</taxon>
        <taxon>Stramenopiles</taxon>
        <taxon>Bigyra</taxon>
        <taxon>Labyrinthulomycetes</taxon>
        <taxon>Thraustochytrida</taxon>
        <taxon>Thraustochytriidae</taxon>
        <taxon>Hondaea</taxon>
    </lineage>
</organism>
<reference evidence="5 6" key="1">
    <citation type="submission" date="2017-12" db="EMBL/GenBank/DDBJ databases">
        <title>Sequencing, de novo assembly and annotation of complete genome of a new Thraustochytrid species, strain FCC1311.</title>
        <authorList>
            <person name="Sedici K."/>
            <person name="Godart F."/>
            <person name="Aiese Cigliano R."/>
            <person name="Sanseverino W."/>
            <person name="Barakat M."/>
            <person name="Ortet P."/>
            <person name="Marechal E."/>
            <person name="Cagnac O."/>
            <person name="Amato A."/>
        </authorList>
    </citation>
    <scope>NUCLEOTIDE SEQUENCE [LARGE SCALE GENOMIC DNA]</scope>
</reference>
<comment type="similarity">
    <text evidence="1 2">Belongs to the Rab GDI family.</text>
</comment>
<dbReference type="GO" id="GO:0015031">
    <property type="term" value="P:protein transport"/>
    <property type="evidence" value="ECO:0007669"/>
    <property type="project" value="InterPro"/>
</dbReference>
<evidence type="ECO:0000259" key="4">
    <source>
        <dbReference type="PROSITE" id="PS50106"/>
    </source>
</evidence>
<dbReference type="GO" id="GO:0016192">
    <property type="term" value="P:vesicle-mediated transport"/>
    <property type="evidence" value="ECO:0007669"/>
    <property type="project" value="TreeGrafter"/>
</dbReference>
<dbReference type="GO" id="GO:0007264">
    <property type="term" value="P:small GTPase-mediated signal transduction"/>
    <property type="evidence" value="ECO:0007669"/>
    <property type="project" value="InterPro"/>
</dbReference>
<dbReference type="GO" id="GO:0005737">
    <property type="term" value="C:cytoplasm"/>
    <property type="evidence" value="ECO:0007669"/>
    <property type="project" value="TreeGrafter"/>
</dbReference>
<dbReference type="PANTHER" id="PTHR11787">
    <property type="entry name" value="RAB GDP-DISSOCIATION INHIBITOR"/>
    <property type="match status" value="1"/>
</dbReference>
<dbReference type="SUPFAM" id="SSF54373">
    <property type="entry name" value="FAD-linked reductases, C-terminal domain"/>
    <property type="match status" value="1"/>
</dbReference>
<dbReference type="PRINTS" id="PR00891">
    <property type="entry name" value="RABGDIREP"/>
</dbReference>
<feature type="domain" description="PDZ" evidence="4">
    <location>
        <begin position="312"/>
        <end position="361"/>
    </location>
</feature>